<dbReference type="Proteomes" id="UP000030145">
    <property type="component" value="Unassembled WGS sequence"/>
</dbReference>
<evidence type="ECO:0000313" key="2">
    <source>
        <dbReference type="EMBL" id="KGM18352.1"/>
    </source>
</evidence>
<protein>
    <submittedName>
        <fullName evidence="2">Uncharacterized protein</fullName>
    </submittedName>
</protein>
<name>A0A0A2DKQ7_9CORY</name>
<comment type="caution">
    <text evidence="2">The sequence shown here is derived from an EMBL/GenBank/DDBJ whole genome shotgun (WGS) entry which is preliminary data.</text>
</comment>
<reference evidence="2 3" key="1">
    <citation type="submission" date="2014-10" db="EMBL/GenBank/DDBJ databases">
        <title>Whole Genome sequence of Corynebacterium auriscanis strain CIP 106629.</title>
        <authorList>
            <person name="Hassan S.S."/>
            <person name="Jamal S.B."/>
            <person name="Tiwari S."/>
            <person name="Oliveira L.D.C."/>
            <person name="Souza F."/>
            <person name="Mariano D.C."/>
            <person name="Almeida S."/>
            <person name="Dorella F."/>
            <person name="Pereira F."/>
            <person name="Carvalho A."/>
            <person name="Leal C.A."/>
            <person name="Soares S.D.C."/>
            <person name="Figueiredo H.C."/>
            <person name="Silva A."/>
            <person name="Azevedo V.A."/>
        </authorList>
    </citation>
    <scope>NUCLEOTIDE SEQUENCE [LARGE SCALE GENOMIC DNA]</scope>
    <source>
        <strain evidence="2 3">CIP 106629</strain>
    </source>
</reference>
<dbReference type="EMBL" id="JRVJ01000017">
    <property type="protein sequence ID" value="KGM18352.1"/>
    <property type="molecule type" value="Genomic_DNA"/>
</dbReference>
<keyword evidence="3" id="KW-1185">Reference proteome</keyword>
<proteinExistence type="predicted"/>
<accession>A0A0A2DKQ7</accession>
<evidence type="ECO:0000256" key="1">
    <source>
        <dbReference type="SAM" id="MobiDB-lite"/>
    </source>
</evidence>
<dbReference type="AlphaFoldDB" id="A0A0A2DKQ7"/>
<evidence type="ECO:0000313" key="3">
    <source>
        <dbReference type="Proteomes" id="UP000030145"/>
    </source>
</evidence>
<sequence length="83" mass="9093">MAIIRLFSFVPDALAAEPTQAPNQAAESHPDPLSPGFPKTFSFQALIRWASYFFIDWPSGSKRARKGGRVSGPDKTATSRVEL</sequence>
<organism evidence="2 3">
    <name type="scientific">Corynebacterium auriscanis</name>
    <dbReference type="NCBI Taxonomy" id="99807"/>
    <lineage>
        <taxon>Bacteria</taxon>
        <taxon>Bacillati</taxon>
        <taxon>Actinomycetota</taxon>
        <taxon>Actinomycetes</taxon>
        <taxon>Mycobacteriales</taxon>
        <taxon>Corynebacteriaceae</taxon>
        <taxon>Corynebacterium</taxon>
    </lineage>
</organism>
<feature type="region of interest" description="Disordered" evidence="1">
    <location>
        <begin position="59"/>
        <end position="83"/>
    </location>
</feature>
<gene>
    <name evidence="2" type="ORF">MA47_08450</name>
</gene>